<organism evidence="2 3">
    <name type="scientific">Trifolium medium</name>
    <dbReference type="NCBI Taxonomy" id="97028"/>
    <lineage>
        <taxon>Eukaryota</taxon>
        <taxon>Viridiplantae</taxon>
        <taxon>Streptophyta</taxon>
        <taxon>Embryophyta</taxon>
        <taxon>Tracheophyta</taxon>
        <taxon>Spermatophyta</taxon>
        <taxon>Magnoliopsida</taxon>
        <taxon>eudicotyledons</taxon>
        <taxon>Gunneridae</taxon>
        <taxon>Pentapetalae</taxon>
        <taxon>rosids</taxon>
        <taxon>fabids</taxon>
        <taxon>Fabales</taxon>
        <taxon>Fabaceae</taxon>
        <taxon>Papilionoideae</taxon>
        <taxon>50 kb inversion clade</taxon>
        <taxon>NPAAA clade</taxon>
        <taxon>Hologalegina</taxon>
        <taxon>IRL clade</taxon>
        <taxon>Trifolieae</taxon>
        <taxon>Trifolium</taxon>
    </lineage>
</organism>
<dbReference type="AlphaFoldDB" id="A0A392TJC2"/>
<evidence type="ECO:0000313" key="2">
    <source>
        <dbReference type="EMBL" id="MCI60527.1"/>
    </source>
</evidence>
<feature type="region of interest" description="Disordered" evidence="1">
    <location>
        <begin position="1"/>
        <end position="22"/>
    </location>
</feature>
<protein>
    <submittedName>
        <fullName evidence="2">Uncharacterized protein</fullName>
    </submittedName>
</protein>
<accession>A0A392TJC2</accession>
<evidence type="ECO:0000313" key="3">
    <source>
        <dbReference type="Proteomes" id="UP000265520"/>
    </source>
</evidence>
<reference evidence="2 3" key="1">
    <citation type="journal article" date="2018" name="Front. Plant Sci.">
        <title>Red Clover (Trifolium pratense) and Zigzag Clover (T. medium) - A Picture of Genomic Similarities and Differences.</title>
        <authorList>
            <person name="Dluhosova J."/>
            <person name="Istvanek J."/>
            <person name="Nedelnik J."/>
            <person name="Repkova J."/>
        </authorList>
    </citation>
    <scope>NUCLEOTIDE SEQUENCE [LARGE SCALE GENOMIC DNA]</scope>
    <source>
        <strain evidence="3">cv. 10/8</strain>
        <tissue evidence="2">Leaf</tissue>
    </source>
</reference>
<evidence type="ECO:0000256" key="1">
    <source>
        <dbReference type="SAM" id="MobiDB-lite"/>
    </source>
</evidence>
<comment type="caution">
    <text evidence="2">The sequence shown here is derived from an EMBL/GenBank/DDBJ whole genome shotgun (WGS) entry which is preliminary data.</text>
</comment>
<keyword evidence="3" id="KW-1185">Reference proteome</keyword>
<name>A0A392TJC2_9FABA</name>
<dbReference type="EMBL" id="LXQA010583144">
    <property type="protein sequence ID" value="MCI60527.1"/>
    <property type="molecule type" value="Genomic_DNA"/>
</dbReference>
<proteinExistence type="predicted"/>
<sequence length="65" mass="7664">MAPNQRFVEKGSSSNNKPKNFVEAKKYAYKSNYMGKNQMTRTQWRRHQRLKKLALQAMQNSGDNK</sequence>
<dbReference type="Proteomes" id="UP000265520">
    <property type="component" value="Unassembled WGS sequence"/>
</dbReference>
<feature type="non-terminal residue" evidence="2">
    <location>
        <position position="65"/>
    </location>
</feature>